<organism evidence="1 2">
    <name type="scientific">Aeromonas caviae</name>
    <name type="common">Aeromonas punctata</name>
    <dbReference type="NCBI Taxonomy" id="648"/>
    <lineage>
        <taxon>Bacteria</taxon>
        <taxon>Pseudomonadati</taxon>
        <taxon>Pseudomonadota</taxon>
        <taxon>Gammaproteobacteria</taxon>
        <taxon>Aeromonadales</taxon>
        <taxon>Aeromonadaceae</taxon>
        <taxon>Aeromonas</taxon>
    </lineage>
</organism>
<dbReference type="RefSeq" id="WP_323580827.1">
    <property type="nucleotide sequence ID" value="NZ_JAYGOJ010000107.1"/>
</dbReference>
<protein>
    <submittedName>
        <fullName evidence="1">Uncharacterized protein</fullName>
    </submittedName>
</protein>
<accession>A0ABU5W949</accession>
<evidence type="ECO:0000313" key="2">
    <source>
        <dbReference type="Proteomes" id="UP001304847"/>
    </source>
</evidence>
<gene>
    <name evidence="1" type="ORF">VCX44_16885</name>
</gene>
<comment type="caution">
    <text evidence="1">The sequence shown here is derived from an EMBL/GenBank/DDBJ whole genome shotgun (WGS) entry which is preliminary data.</text>
</comment>
<evidence type="ECO:0000313" key="1">
    <source>
        <dbReference type="EMBL" id="MEA9437434.1"/>
    </source>
</evidence>
<name>A0ABU5W949_AERCA</name>
<proteinExistence type="predicted"/>
<dbReference type="EMBL" id="JAYGOJ010000107">
    <property type="protein sequence ID" value="MEA9437434.1"/>
    <property type="molecule type" value="Genomic_DNA"/>
</dbReference>
<dbReference type="Proteomes" id="UP001304847">
    <property type="component" value="Unassembled WGS sequence"/>
</dbReference>
<reference evidence="1 2" key="1">
    <citation type="submission" date="2023-12" db="EMBL/GenBank/DDBJ databases">
        <title>Characterization of antibiotic resistance in Aeromonas spp. in hospital effluent.</title>
        <authorList>
            <person name="Negoseki B.R.S."/>
            <person name="Krul D."/>
            <person name="Siqueira A.C."/>
            <person name="Almeida M."/>
            <person name="Mesa D."/>
            <person name="Conte D."/>
            <person name="Dalla-Costa L.M."/>
        </authorList>
    </citation>
    <scope>NUCLEOTIDE SEQUENCE [LARGE SCALE GENOMIC DNA]</scope>
    <source>
        <strain evidence="1 2">36v</strain>
    </source>
</reference>
<keyword evidence="2" id="KW-1185">Reference proteome</keyword>
<sequence length="200" mass="22274">MNIYDWPAGVRVRGFRAALESNSRSFESPFTGDEQVVDTPGSKWVFEVVIGQIKDLPLASRFSARLESVGGRKHGIKLYDFSRPRRAVLGAPVVNESLAMRRYLTSRGWTPSKLVLNEGDWLQVGNELKRVVSDVRSDASGRATINIEPELRATYASGTPLLVERPMGLFRIDDKQAGKGMITNKGADFGTIRFREALYP</sequence>